<protein>
    <submittedName>
        <fullName evidence="8">MFS transporter</fullName>
    </submittedName>
</protein>
<evidence type="ECO:0000256" key="5">
    <source>
        <dbReference type="ARBA" id="ARBA00023136"/>
    </source>
</evidence>
<evidence type="ECO:0000256" key="2">
    <source>
        <dbReference type="ARBA" id="ARBA00022475"/>
    </source>
</evidence>
<dbReference type="InterPro" id="IPR020846">
    <property type="entry name" value="MFS_dom"/>
</dbReference>
<feature type="transmembrane region" description="Helical" evidence="6">
    <location>
        <begin position="192"/>
        <end position="213"/>
    </location>
</feature>
<keyword evidence="5 6" id="KW-0472">Membrane</keyword>
<gene>
    <name evidence="8" type="ORF">H7F49_01230</name>
</gene>
<dbReference type="PROSITE" id="PS50850">
    <property type="entry name" value="MFS"/>
    <property type="match status" value="1"/>
</dbReference>
<name>A0A7X1F555_9SPHN</name>
<feature type="transmembrane region" description="Helical" evidence="6">
    <location>
        <begin position="318"/>
        <end position="337"/>
    </location>
</feature>
<sequence>MDRRDVAGLVRTVNRPGAAGPVGRWVAGRFDRPAPANYPWILVGLLWCVSFLNSADRAILNSVKPLLRDAFAISDIQLGLVDTVFFWTYAVCAFLFGRIGDSVRRRNMIVFGLVFWSTATGLMPIATGFAMLLAMRTLVAVGESTYYPTATALISAWQSPARRSRALAIHQTAVFAGGGIGGWAAGRLADLHGWWMPFLVFSGLGFVVLVVLLGKLRDDAPSRTPQAQAHPSEPAEPLRMVLRNPAALLLCAVFFLATAAYSAVLNWSNTYAHDVLKLDLADSALVGPVMITTAGFCSVLVGGWLADVLAARNPLGRITVLTLGLTVAATFLLPFPWARSATMVGAMLFATSFGKGLFDGCIYAAMHDVMPDAARATAAGLMTMMGFIGAGIATVALPAIATLTGLAAGFGMMAGLYLLAVLLLLAGRPVVRRVLQQG</sequence>
<feature type="transmembrane region" description="Helical" evidence="6">
    <location>
        <begin position="108"/>
        <end position="134"/>
    </location>
</feature>
<evidence type="ECO:0000256" key="6">
    <source>
        <dbReference type="SAM" id="Phobius"/>
    </source>
</evidence>
<dbReference type="RefSeq" id="WP_185681726.1">
    <property type="nucleotide sequence ID" value="NZ_JACLAU010000001.1"/>
</dbReference>
<accession>A0A7X1F555</accession>
<keyword evidence="2" id="KW-1003">Cell membrane</keyword>
<evidence type="ECO:0000313" key="9">
    <source>
        <dbReference type="Proteomes" id="UP000520156"/>
    </source>
</evidence>
<comment type="caution">
    <text evidence="8">The sequence shown here is derived from an EMBL/GenBank/DDBJ whole genome shotgun (WGS) entry which is preliminary data.</text>
</comment>
<feature type="transmembrane region" description="Helical" evidence="6">
    <location>
        <begin position="378"/>
        <end position="400"/>
    </location>
</feature>
<comment type="subcellular location">
    <subcellularLocation>
        <location evidence="1">Cell membrane</location>
        <topology evidence="1">Multi-pass membrane protein</topology>
    </subcellularLocation>
</comment>
<dbReference type="SUPFAM" id="SSF103473">
    <property type="entry name" value="MFS general substrate transporter"/>
    <property type="match status" value="1"/>
</dbReference>
<feature type="transmembrane region" description="Helical" evidence="6">
    <location>
        <begin position="406"/>
        <end position="426"/>
    </location>
</feature>
<feature type="transmembrane region" description="Helical" evidence="6">
    <location>
        <begin position="246"/>
        <end position="265"/>
    </location>
</feature>
<feature type="transmembrane region" description="Helical" evidence="6">
    <location>
        <begin position="76"/>
        <end position="96"/>
    </location>
</feature>
<keyword evidence="9" id="KW-1185">Reference proteome</keyword>
<feature type="transmembrane region" description="Helical" evidence="6">
    <location>
        <begin position="285"/>
        <end position="306"/>
    </location>
</feature>
<feature type="transmembrane region" description="Helical" evidence="6">
    <location>
        <begin position="38"/>
        <end position="55"/>
    </location>
</feature>
<evidence type="ECO:0000259" key="7">
    <source>
        <dbReference type="PROSITE" id="PS50850"/>
    </source>
</evidence>
<keyword evidence="3 6" id="KW-0812">Transmembrane</keyword>
<dbReference type="Gene3D" id="1.20.1250.20">
    <property type="entry name" value="MFS general substrate transporter like domains"/>
    <property type="match status" value="2"/>
</dbReference>
<dbReference type="Proteomes" id="UP000520156">
    <property type="component" value="Unassembled WGS sequence"/>
</dbReference>
<dbReference type="InterPro" id="IPR011701">
    <property type="entry name" value="MFS"/>
</dbReference>
<organism evidence="8 9">
    <name type="scientific">Novosphingobium aerophilum</name>
    <dbReference type="NCBI Taxonomy" id="2839843"/>
    <lineage>
        <taxon>Bacteria</taxon>
        <taxon>Pseudomonadati</taxon>
        <taxon>Pseudomonadota</taxon>
        <taxon>Alphaproteobacteria</taxon>
        <taxon>Sphingomonadales</taxon>
        <taxon>Sphingomonadaceae</taxon>
        <taxon>Novosphingobium</taxon>
    </lineage>
</organism>
<keyword evidence="4 6" id="KW-1133">Transmembrane helix</keyword>
<dbReference type="Pfam" id="PF07690">
    <property type="entry name" value="MFS_1"/>
    <property type="match status" value="1"/>
</dbReference>
<dbReference type="PANTHER" id="PTHR43124">
    <property type="entry name" value="PURINE EFFLUX PUMP PBUE"/>
    <property type="match status" value="1"/>
</dbReference>
<reference evidence="8 9" key="1">
    <citation type="submission" date="2020-08" db="EMBL/GenBank/DDBJ databases">
        <title>The genome sequence of Novosphingobium flavum 4Y4.</title>
        <authorList>
            <person name="Liu Y."/>
        </authorList>
    </citation>
    <scope>NUCLEOTIDE SEQUENCE [LARGE SCALE GENOMIC DNA]</scope>
    <source>
        <strain evidence="8 9">4Y4</strain>
    </source>
</reference>
<evidence type="ECO:0000256" key="1">
    <source>
        <dbReference type="ARBA" id="ARBA00004651"/>
    </source>
</evidence>
<proteinExistence type="predicted"/>
<evidence type="ECO:0000256" key="3">
    <source>
        <dbReference type="ARBA" id="ARBA00022692"/>
    </source>
</evidence>
<dbReference type="GO" id="GO:0005886">
    <property type="term" value="C:plasma membrane"/>
    <property type="evidence" value="ECO:0007669"/>
    <property type="project" value="UniProtKB-SubCell"/>
</dbReference>
<dbReference type="InterPro" id="IPR036259">
    <property type="entry name" value="MFS_trans_sf"/>
</dbReference>
<dbReference type="InterPro" id="IPR050189">
    <property type="entry name" value="MFS_Efflux_Transporters"/>
</dbReference>
<dbReference type="GO" id="GO:0022857">
    <property type="term" value="F:transmembrane transporter activity"/>
    <property type="evidence" value="ECO:0007669"/>
    <property type="project" value="InterPro"/>
</dbReference>
<dbReference type="EMBL" id="JACLAU010000001">
    <property type="protein sequence ID" value="MBC2650324.1"/>
    <property type="molecule type" value="Genomic_DNA"/>
</dbReference>
<evidence type="ECO:0000313" key="8">
    <source>
        <dbReference type="EMBL" id="MBC2650324.1"/>
    </source>
</evidence>
<dbReference type="PANTHER" id="PTHR43124:SF3">
    <property type="entry name" value="CHLORAMPHENICOL EFFLUX PUMP RV0191"/>
    <property type="match status" value="1"/>
</dbReference>
<feature type="transmembrane region" description="Helical" evidence="6">
    <location>
        <begin position="343"/>
        <end position="366"/>
    </location>
</feature>
<dbReference type="AlphaFoldDB" id="A0A7X1F555"/>
<evidence type="ECO:0000256" key="4">
    <source>
        <dbReference type="ARBA" id="ARBA00022989"/>
    </source>
</evidence>
<feature type="domain" description="Major facilitator superfamily (MFS) profile" evidence="7">
    <location>
        <begin position="42"/>
        <end position="432"/>
    </location>
</feature>